<comment type="function">
    <text evidence="7">Catalyzes the addition of meso-diaminopimelic acid to the nucleotide precursor UDP-N-acetylmuramoyl-L-alanyl-D-glutamate (UMAG) in the biosynthesis of bacterial cell-wall peptidoglycan.</text>
</comment>
<dbReference type="NCBIfam" id="TIGR01085">
    <property type="entry name" value="murE"/>
    <property type="match status" value="1"/>
</dbReference>
<dbReference type="GO" id="GO:0005737">
    <property type="term" value="C:cytoplasm"/>
    <property type="evidence" value="ECO:0007669"/>
    <property type="project" value="UniProtKB-SubCell"/>
</dbReference>
<feature type="domain" description="Mur ligase N-terminal catalytic" evidence="9">
    <location>
        <begin position="32"/>
        <end position="106"/>
    </location>
</feature>
<dbReference type="InterPro" id="IPR004101">
    <property type="entry name" value="Mur_ligase_C"/>
</dbReference>
<feature type="binding site" evidence="7">
    <location>
        <position position="201"/>
    </location>
    <ligand>
        <name>UDP-N-acetyl-alpha-D-muramoyl-L-alanyl-D-glutamate</name>
        <dbReference type="ChEBI" id="CHEBI:83900"/>
    </ligand>
</feature>
<dbReference type="GO" id="GO:0005524">
    <property type="term" value="F:ATP binding"/>
    <property type="evidence" value="ECO:0007669"/>
    <property type="project" value="UniProtKB-UniRule"/>
</dbReference>
<dbReference type="NCBIfam" id="NF001126">
    <property type="entry name" value="PRK00139.1-4"/>
    <property type="match status" value="1"/>
</dbReference>
<comment type="PTM">
    <text evidence="7">Carboxylation is probably crucial for Mg(2+) binding and, consequently, for the gamma-phosphate positioning of ATP.</text>
</comment>
<organism evidence="12 13">
    <name type="scientific">Pedococcus dokdonensis</name>
    <dbReference type="NCBI Taxonomy" id="443156"/>
    <lineage>
        <taxon>Bacteria</taxon>
        <taxon>Bacillati</taxon>
        <taxon>Actinomycetota</taxon>
        <taxon>Actinomycetes</taxon>
        <taxon>Micrococcales</taxon>
        <taxon>Intrasporangiaceae</taxon>
        <taxon>Pedococcus</taxon>
    </lineage>
</organism>
<keyword evidence="2 7" id="KW-0132">Cell division</keyword>
<dbReference type="InterPro" id="IPR036615">
    <property type="entry name" value="Mur_ligase_C_dom_sf"/>
</dbReference>
<reference evidence="13" key="1">
    <citation type="submission" date="2016-10" db="EMBL/GenBank/DDBJ databases">
        <authorList>
            <person name="Varghese N."/>
            <person name="Submissions S."/>
        </authorList>
    </citation>
    <scope>NUCLEOTIDE SEQUENCE [LARGE SCALE GENOMIC DNA]</scope>
    <source>
        <strain evidence="13">DSM 22329</strain>
    </source>
</reference>
<dbReference type="PANTHER" id="PTHR23135:SF4">
    <property type="entry name" value="UDP-N-ACETYLMURAMOYL-L-ALANYL-D-GLUTAMATE--2,6-DIAMINOPIMELATE LIGASE MURE HOMOLOG, CHLOROPLASTIC"/>
    <property type="match status" value="1"/>
</dbReference>
<dbReference type="GO" id="GO:0008360">
    <property type="term" value="P:regulation of cell shape"/>
    <property type="evidence" value="ECO:0007669"/>
    <property type="project" value="UniProtKB-KW"/>
</dbReference>
<evidence type="ECO:0000259" key="11">
    <source>
        <dbReference type="Pfam" id="PF08245"/>
    </source>
</evidence>
<evidence type="ECO:0000256" key="3">
    <source>
        <dbReference type="ARBA" id="ARBA00022960"/>
    </source>
</evidence>
<comment type="subcellular location">
    <subcellularLocation>
        <location evidence="7 8">Cytoplasm</location>
    </subcellularLocation>
</comment>
<keyword evidence="7" id="KW-0460">Magnesium</keyword>
<dbReference type="InterPro" id="IPR035911">
    <property type="entry name" value="MurE/MurF_N"/>
</dbReference>
<gene>
    <name evidence="7" type="primary">murE</name>
    <name evidence="12" type="ORF">SAMN04489867_0635</name>
</gene>
<dbReference type="EC" id="6.3.2.13" evidence="7"/>
<accession>A0A1H0MJW4</accession>
<dbReference type="GO" id="GO:0009252">
    <property type="term" value="P:peptidoglycan biosynthetic process"/>
    <property type="evidence" value="ECO:0007669"/>
    <property type="project" value="UniProtKB-UniRule"/>
</dbReference>
<dbReference type="PANTHER" id="PTHR23135">
    <property type="entry name" value="MUR LIGASE FAMILY MEMBER"/>
    <property type="match status" value="1"/>
</dbReference>
<evidence type="ECO:0000256" key="8">
    <source>
        <dbReference type="RuleBase" id="RU004135"/>
    </source>
</evidence>
<dbReference type="SUPFAM" id="SSF53244">
    <property type="entry name" value="MurD-like peptide ligases, peptide-binding domain"/>
    <property type="match status" value="1"/>
</dbReference>
<dbReference type="RefSeq" id="WP_091781362.1">
    <property type="nucleotide sequence ID" value="NZ_LT629711.1"/>
</dbReference>
<feature type="binding site" evidence="7">
    <location>
        <position position="199"/>
    </location>
    <ligand>
        <name>UDP-N-acetyl-alpha-D-muramoyl-L-alanyl-D-glutamate</name>
        <dbReference type="ChEBI" id="CHEBI:83900"/>
    </ligand>
</feature>
<comment type="caution">
    <text evidence="7">Lacks conserved residue(s) required for the propagation of feature annotation.</text>
</comment>
<dbReference type="InterPro" id="IPR005761">
    <property type="entry name" value="UDP-N-AcMur-Glu-dNH2Pim_ligase"/>
</dbReference>
<keyword evidence="6 7" id="KW-0961">Cell wall biogenesis/degradation</keyword>
<dbReference type="InterPro" id="IPR036565">
    <property type="entry name" value="Mur-like_cat_sf"/>
</dbReference>
<evidence type="ECO:0000313" key="13">
    <source>
        <dbReference type="Proteomes" id="UP000199077"/>
    </source>
</evidence>
<dbReference type="GO" id="GO:0008765">
    <property type="term" value="F:UDP-N-acetylmuramoylalanyl-D-glutamate-2,6-diaminopimelate ligase activity"/>
    <property type="evidence" value="ECO:0007669"/>
    <property type="project" value="UniProtKB-UniRule"/>
</dbReference>
<keyword evidence="13" id="KW-1185">Reference proteome</keyword>
<dbReference type="HAMAP" id="MF_00208">
    <property type="entry name" value="MurE"/>
    <property type="match status" value="1"/>
</dbReference>
<evidence type="ECO:0000256" key="2">
    <source>
        <dbReference type="ARBA" id="ARBA00022618"/>
    </source>
</evidence>
<proteinExistence type="inferred from homology"/>
<dbReference type="InterPro" id="IPR000713">
    <property type="entry name" value="Mur_ligase_N"/>
</dbReference>
<evidence type="ECO:0000256" key="6">
    <source>
        <dbReference type="ARBA" id="ARBA00023316"/>
    </source>
</evidence>
<feature type="binding site" evidence="7">
    <location>
        <position position="39"/>
    </location>
    <ligand>
        <name>UDP-N-acetyl-alpha-D-muramoyl-L-alanyl-D-glutamate</name>
        <dbReference type="ChEBI" id="CHEBI:83900"/>
    </ligand>
</feature>
<dbReference type="Gene3D" id="3.40.1190.10">
    <property type="entry name" value="Mur-like, catalytic domain"/>
    <property type="match status" value="1"/>
</dbReference>
<evidence type="ECO:0000256" key="5">
    <source>
        <dbReference type="ARBA" id="ARBA00023306"/>
    </source>
</evidence>
<dbReference type="GO" id="GO:0000287">
    <property type="term" value="F:magnesium ion binding"/>
    <property type="evidence" value="ECO:0007669"/>
    <property type="project" value="UniProtKB-UniRule"/>
</dbReference>
<dbReference type="UniPathway" id="UPA00219"/>
<comment type="pathway">
    <text evidence="7 8">Cell wall biogenesis; peptidoglycan biosynthesis.</text>
</comment>
<feature type="domain" description="Mur ligase C-terminal" evidence="10">
    <location>
        <begin position="363"/>
        <end position="484"/>
    </location>
</feature>
<dbReference type="SUPFAM" id="SSF63418">
    <property type="entry name" value="MurE/MurF N-terminal domain"/>
    <property type="match status" value="1"/>
</dbReference>
<evidence type="ECO:0000256" key="1">
    <source>
        <dbReference type="ARBA" id="ARBA00005898"/>
    </source>
</evidence>
<dbReference type="InterPro" id="IPR013221">
    <property type="entry name" value="Mur_ligase_cen"/>
</dbReference>
<dbReference type="STRING" id="443156.SAMN04489867_0635"/>
<comment type="cofactor">
    <cofactor evidence="7">
        <name>Mg(2+)</name>
        <dbReference type="ChEBI" id="CHEBI:18420"/>
    </cofactor>
</comment>
<dbReference type="AlphaFoldDB" id="A0A1H0MJW4"/>
<dbReference type="GO" id="GO:0071555">
    <property type="term" value="P:cell wall organization"/>
    <property type="evidence" value="ECO:0007669"/>
    <property type="project" value="UniProtKB-KW"/>
</dbReference>
<dbReference type="GO" id="GO:0051301">
    <property type="term" value="P:cell division"/>
    <property type="evidence" value="ECO:0007669"/>
    <property type="project" value="UniProtKB-KW"/>
</dbReference>
<keyword evidence="3 7" id="KW-0133">Cell shape</keyword>
<keyword evidence="7" id="KW-0963">Cytoplasm</keyword>
<evidence type="ECO:0000256" key="7">
    <source>
        <dbReference type="HAMAP-Rule" id="MF_00208"/>
    </source>
</evidence>
<evidence type="ECO:0000259" key="9">
    <source>
        <dbReference type="Pfam" id="PF01225"/>
    </source>
</evidence>
<name>A0A1H0MJW4_9MICO</name>
<feature type="binding site" evidence="7">
    <location>
        <position position="401"/>
    </location>
    <ligand>
        <name>meso-2,6-diaminopimelate</name>
        <dbReference type="ChEBI" id="CHEBI:57791"/>
    </ligand>
</feature>
<feature type="modified residue" description="N6-carboxylysine" evidence="7">
    <location>
        <position position="233"/>
    </location>
</feature>
<protein>
    <recommendedName>
        <fullName evidence="7">UDP-N-acetylmuramoyl-L-alanyl-D-glutamate--2,6-diaminopimelate ligase</fullName>
        <ecNumber evidence="7">6.3.2.13</ecNumber>
    </recommendedName>
    <alternativeName>
        <fullName evidence="7">Meso-A2pm-adding enzyme</fullName>
    </alternativeName>
    <alternativeName>
        <fullName evidence="7">Meso-diaminopimelate-adding enzyme</fullName>
    </alternativeName>
    <alternativeName>
        <fullName evidence="7">UDP-MurNAc-L-Ala-D-Glu:meso-diaminopimelate ligase</fullName>
    </alternativeName>
    <alternativeName>
        <fullName evidence="7">UDP-MurNAc-tripeptide synthetase</fullName>
    </alternativeName>
    <alternativeName>
        <fullName evidence="7">UDP-N-acetylmuramyl-tripeptide synthetase</fullName>
    </alternativeName>
</protein>
<comment type="similarity">
    <text evidence="1 7">Belongs to the MurCDEF family. MurE subfamily.</text>
</comment>
<feature type="binding site" evidence="7">
    <location>
        <position position="486"/>
    </location>
    <ligand>
        <name>meso-2,6-diaminopimelate</name>
        <dbReference type="ChEBI" id="CHEBI:57791"/>
    </ligand>
</feature>
<dbReference type="Gene3D" id="3.90.190.20">
    <property type="entry name" value="Mur ligase, C-terminal domain"/>
    <property type="match status" value="1"/>
</dbReference>
<feature type="binding site" evidence="7">
    <location>
        <begin position="425"/>
        <end position="428"/>
    </location>
    <ligand>
        <name>meso-2,6-diaminopimelate</name>
        <dbReference type="ChEBI" id="CHEBI:57791"/>
    </ligand>
</feature>
<feature type="short sequence motif" description="Meso-diaminopimelate recognition motif" evidence="7">
    <location>
        <begin position="425"/>
        <end position="428"/>
    </location>
</feature>
<dbReference type="SUPFAM" id="SSF53623">
    <property type="entry name" value="MurD-like peptide ligases, catalytic domain"/>
    <property type="match status" value="1"/>
</dbReference>
<dbReference type="Pfam" id="PF08245">
    <property type="entry name" value="Mur_ligase_M"/>
    <property type="match status" value="1"/>
</dbReference>
<keyword evidence="7" id="KW-0547">Nucleotide-binding</keyword>
<dbReference type="Gene3D" id="3.40.1390.10">
    <property type="entry name" value="MurE/MurF, N-terminal domain"/>
    <property type="match status" value="1"/>
</dbReference>
<evidence type="ECO:0000313" key="12">
    <source>
        <dbReference type="EMBL" id="SDO80651.1"/>
    </source>
</evidence>
<feature type="binding site" evidence="7">
    <location>
        <position position="37"/>
    </location>
    <ligand>
        <name>UDP-N-acetyl-alpha-D-muramoyl-L-alanyl-D-glutamate</name>
        <dbReference type="ChEBI" id="CHEBI:83900"/>
    </ligand>
</feature>
<evidence type="ECO:0000256" key="4">
    <source>
        <dbReference type="ARBA" id="ARBA00022984"/>
    </source>
</evidence>
<feature type="binding site" evidence="7">
    <location>
        <begin position="124"/>
        <end position="130"/>
    </location>
    <ligand>
        <name>ATP</name>
        <dbReference type="ChEBI" id="CHEBI:30616"/>
    </ligand>
</feature>
<keyword evidence="7" id="KW-0067">ATP-binding</keyword>
<dbReference type="Proteomes" id="UP000199077">
    <property type="component" value="Chromosome I"/>
</dbReference>
<keyword evidence="7 12" id="KW-0436">Ligase</keyword>
<comment type="catalytic activity">
    <reaction evidence="7">
        <text>UDP-N-acetyl-alpha-D-muramoyl-L-alanyl-D-glutamate + meso-2,6-diaminopimelate + ATP = UDP-N-acetyl-alpha-D-muramoyl-L-alanyl-gamma-D-glutamyl-meso-2,6-diaminopimelate + ADP + phosphate + H(+)</text>
        <dbReference type="Rhea" id="RHEA:23676"/>
        <dbReference type="ChEBI" id="CHEBI:15378"/>
        <dbReference type="ChEBI" id="CHEBI:30616"/>
        <dbReference type="ChEBI" id="CHEBI:43474"/>
        <dbReference type="ChEBI" id="CHEBI:57791"/>
        <dbReference type="ChEBI" id="CHEBI:83900"/>
        <dbReference type="ChEBI" id="CHEBI:83905"/>
        <dbReference type="ChEBI" id="CHEBI:456216"/>
        <dbReference type="EC" id="6.3.2.13"/>
    </reaction>
</comment>
<keyword evidence="5 7" id="KW-0131">Cell cycle</keyword>
<keyword evidence="4 7" id="KW-0573">Peptidoglycan synthesis</keyword>
<dbReference type="Pfam" id="PF02875">
    <property type="entry name" value="Mur_ligase_C"/>
    <property type="match status" value="1"/>
</dbReference>
<evidence type="ECO:0000259" key="10">
    <source>
        <dbReference type="Pfam" id="PF02875"/>
    </source>
</evidence>
<dbReference type="OrthoDB" id="9800958at2"/>
<feature type="domain" description="Mur ligase central" evidence="11">
    <location>
        <begin position="122"/>
        <end position="320"/>
    </location>
</feature>
<dbReference type="NCBIfam" id="NF001124">
    <property type="entry name" value="PRK00139.1-2"/>
    <property type="match status" value="1"/>
</dbReference>
<feature type="binding site" evidence="7">
    <location>
        <position position="482"/>
    </location>
    <ligand>
        <name>meso-2,6-diaminopimelate</name>
        <dbReference type="ChEBI" id="CHEBI:57791"/>
    </ligand>
</feature>
<sequence>MPSPRPSSPHATTLEAVATLVGGTRVGAEAPVTGVTLASQDVVAGDLYAALPGSNAHGARYAAGARDAGAVAVLTDSDGADTLDADGVDLPRVVVADPRSQVGRVASVVYGTTELPLRMFGVTGTNGKTTTAYLVNSALTALGHTTGLIGTVETRIGDERIKSVRTTPEATVLHALLAVMTERGIDSCVMEVSSHALSQHRVDGVVYDVALFTNLSQDHLDFHPTMRDYFLAKADLFTPQRARTGIVCVDDEWGQELAGLATVPVTTLTSRPEVDADWRLVAEEDDPARFTLSDGSTTMHLRSALPGDFNRVNTAMAALALLAGGIAAEDAERALLVDPHVPGRMERVVPQASGAAGSVDDLPLVVVDYAHTPDAVAAALKALRPATTGTLVVVLGAGGDRDRGKRSAMGRAAAEGADVVVVTDDNPRSELPAAIRAAVLEGARAAGTTAQLHDVEGRAVAIEQAVRAAHAAGPGSVVAVVGKGHETGQEIAGTVHPFDDADEARRALDALLEAGEEAR</sequence>
<dbReference type="EMBL" id="LT629711">
    <property type="protein sequence ID" value="SDO80651.1"/>
    <property type="molecule type" value="Genomic_DNA"/>
</dbReference>
<feature type="binding site" evidence="7">
    <location>
        <position position="193"/>
    </location>
    <ligand>
        <name>UDP-N-acetyl-alpha-D-muramoyl-L-alanyl-D-glutamate</name>
        <dbReference type="ChEBI" id="CHEBI:83900"/>
    </ligand>
</feature>
<dbReference type="Pfam" id="PF01225">
    <property type="entry name" value="Mur_ligase"/>
    <property type="match status" value="1"/>
</dbReference>
<feature type="binding site" evidence="7">
    <location>
        <begin position="166"/>
        <end position="167"/>
    </location>
    <ligand>
        <name>UDP-N-acetyl-alpha-D-muramoyl-L-alanyl-D-glutamate</name>
        <dbReference type="ChEBI" id="CHEBI:83900"/>
    </ligand>
</feature>